<dbReference type="CDD" id="cd07725">
    <property type="entry name" value="TTHA1429-like_MBL-fold"/>
    <property type="match status" value="1"/>
</dbReference>
<dbReference type="InterPro" id="IPR036388">
    <property type="entry name" value="WH-like_DNA-bd_sf"/>
</dbReference>
<evidence type="ECO:0000313" key="2">
    <source>
        <dbReference type="EMBL" id="SHH24260.1"/>
    </source>
</evidence>
<dbReference type="OrthoDB" id="9761531at2"/>
<feature type="domain" description="Metallo-beta-lactamase" evidence="1">
    <location>
        <begin position="23"/>
        <end position="229"/>
    </location>
</feature>
<dbReference type="Pfam" id="PF00753">
    <property type="entry name" value="Lactamase_B"/>
    <property type="match status" value="1"/>
</dbReference>
<dbReference type="Proteomes" id="UP000242329">
    <property type="component" value="Unassembled WGS sequence"/>
</dbReference>
<dbReference type="RefSeq" id="WP_073093351.1">
    <property type="nucleotide sequence ID" value="NZ_FQWY01000047.1"/>
</dbReference>
<dbReference type="STRING" id="1123382.SAMN02745221_02004"/>
<dbReference type="PANTHER" id="PTHR23131">
    <property type="entry name" value="ENDORIBONUCLEASE LACTB2"/>
    <property type="match status" value="1"/>
</dbReference>
<organism evidence="2 3">
    <name type="scientific">Thermosyntropha lipolytica DSM 11003</name>
    <dbReference type="NCBI Taxonomy" id="1123382"/>
    <lineage>
        <taxon>Bacteria</taxon>
        <taxon>Bacillati</taxon>
        <taxon>Bacillota</taxon>
        <taxon>Clostridia</taxon>
        <taxon>Eubacteriales</taxon>
        <taxon>Syntrophomonadaceae</taxon>
        <taxon>Thermosyntropha</taxon>
    </lineage>
</organism>
<dbReference type="PANTHER" id="PTHR23131:SF4">
    <property type="entry name" value="METALLO-BETA-LACTAMASE SUPERFAMILY POTEIN"/>
    <property type="match status" value="1"/>
</dbReference>
<protein>
    <submittedName>
        <fullName evidence="2">Glyoxylase, beta-lactamase superfamily II</fullName>
    </submittedName>
</protein>
<name>A0A1M5RDQ0_9FIRM</name>
<dbReference type="InterPro" id="IPR036866">
    <property type="entry name" value="RibonucZ/Hydroxyglut_hydro"/>
</dbReference>
<evidence type="ECO:0000313" key="3">
    <source>
        <dbReference type="Proteomes" id="UP000242329"/>
    </source>
</evidence>
<dbReference type="AlphaFoldDB" id="A0A1M5RDQ0"/>
<dbReference type="EMBL" id="FQWY01000047">
    <property type="protein sequence ID" value="SHH24260.1"/>
    <property type="molecule type" value="Genomic_DNA"/>
</dbReference>
<dbReference type="Gene3D" id="3.60.15.10">
    <property type="entry name" value="Ribonuclease Z/Hydroxyacylglutathione hydrolase-like"/>
    <property type="match status" value="1"/>
</dbReference>
<dbReference type="SMART" id="SM00849">
    <property type="entry name" value="Lactamase_B"/>
    <property type="match status" value="1"/>
</dbReference>
<keyword evidence="3" id="KW-1185">Reference proteome</keyword>
<accession>A0A1M5RDQ0</accession>
<dbReference type="SUPFAM" id="SSF56281">
    <property type="entry name" value="Metallo-hydrolase/oxidoreductase"/>
    <property type="match status" value="1"/>
</dbReference>
<evidence type="ECO:0000259" key="1">
    <source>
        <dbReference type="SMART" id="SM00849"/>
    </source>
</evidence>
<proteinExistence type="predicted"/>
<dbReference type="InterPro" id="IPR050662">
    <property type="entry name" value="Sec-metab_biosynth-thioest"/>
</dbReference>
<sequence length="324" mass="37566">MVEKIRDNLYRMSIPLPLTPLKALNSYVIKGRERNLIIDTGFNREECLSAMQNGLKELAVDLARTDLFVTHMHADHSGLISHLATPSSRIYCSQKDGEMINASRRGENWQGVLQQVIKYGFRTDEDITDYLPGKRYRISNQVDFTYVREGDRIEIDDYCFVCLETPGHTKGHICLYEENYKILISGDHILPKITPNISKWFNSENPLADYIKSLDKLENLEVELVLPGHRDIFTDLKGRIRELKKHHERRCREVLDILAGYEMVDAFTLASQMEWDISLAWDDFPVPQKWFALGEALSHLKYLQAEGKVEEIEGEVVKYRKCQQ</sequence>
<dbReference type="InterPro" id="IPR001279">
    <property type="entry name" value="Metallo-B-lactamas"/>
</dbReference>
<reference evidence="3" key="1">
    <citation type="submission" date="2016-11" db="EMBL/GenBank/DDBJ databases">
        <authorList>
            <person name="Varghese N."/>
            <person name="Submissions S."/>
        </authorList>
    </citation>
    <scope>NUCLEOTIDE SEQUENCE [LARGE SCALE GENOMIC DNA]</scope>
    <source>
        <strain evidence="3">DSM 11003</strain>
    </source>
</reference>
<dbReference type="Gene3D" id="1.10.10.10">
    <property type="entry name" value="Winged helix-like DNA-binding domain superfamily/Winged helix DNA-binding domain"/>
    <property type="match status" value="1"/>
</dbReference>
<gene>
    <name evidence="2" type="ORF">SAMN02745221_02004</name>
</gene>